<dbReference type="EMBL" id="JAINDJ010000003">
    <property type="protein sequence ID" value="KAG9452826.1"/>
    <property type="molecule type" value="Genomic_DNA"/>
</dbReference>
<feature type="domain" description="S-locus glycoprotein" evidence="4">
    <location>
        <begin position="2"/>
        <end position="35"/>
    </location>
</feature>
<dbReference type="GO" id="GO:0048544">
    <property type="term" value="P:recognition of pollen"/>
    <property type="evidence" value="ECO:0007669"/>
    <property type="project" value="InterPro"/>
</dbReference>
<dbReference type="Proteomes" id="UP000825729">
    <property type="component" value="Unassembled WGS sequence"/>
</dbReference>
<keyword evidence="6" id="KW-1185">Reference proteome</keyword>
<evidence type="ECO:0000256" key="1">
    <source>
        <dbReference type="ARBA" id="ARBA00022729"/>
    </source>
</evidence>
<protein>
    <recommendedName>
        <fullName evidence="4">S-locus glycoprotein domain-containing protein</fullName>
    </recommendedName>
</protein>
<proteinExistence type="predicted"/>
<dbReference type="InterPro" id="IPR000858">
    <property type="entry name" value="S_locus_glycoprot_dom"/>
</dbReference>
<keyword evidence="2" id="KW-1015">Disulfide bond</keyword>
<evidence type="ECO:0000256" key="2">
    <source>
        <dbReference type="ARBA" id="ARBA00023157"/>
    </source>
</evidence>
<organism evidence="5 6">
    <name type="scientific">Aristolochia fimbriata</name>
    <name type="common">White veined hardy Dutchman's pipe vine</name>
    <dbReference type="NCBI Taxonomy" id="158543"/>
    <lineage>
        <taxon>Eukaryota</taxon>
        <taxon>Viridiplantae</taxon>
        <taxon>Streptophyta</taxon>
        <taxon>Embryophyta</taxon>
        <taxon>Tracheophyta</taxon>
        <taxon>Spermatophyta</taxon>
        <taxon>Magnoliopsida</taxon>
        <taxon>Magnoliidae</taxon>
        <taxon>Piperales</taxon>
        <taxon>Aristolochiaceae</taxon>
        <taxon>Aristolochia</taxon>
    </lineage>
</organism>
<evidence type="ECO:0000313" key="5">
    <source>
        <dbReference type="EMBL" id="KAG9452826.1"/>
    </source>
</evidence>
<evidence type="ECO:0000259" key="4">
    <source>
        <dbReference type="Pfam" id="PF00954"/>
    </source>
</evidence>
<name>A0AAV7EWF9_ARIFI</name>
<feature type="region of interest" description="Disordered" evidence="3">
    <location>
        <begin position="137"/>
        <end position="169"/>
    </location>
</feature>
<comment type="caution">
    <text evidence="5">The sequence shown here is derived from an EMBL/GenBank/DDBJ whole genome shotgun (WGS) entry which is preliminary data.</text>
</comment>
<feature type="compositionally biased region" description="Pro residues" evidence="3">
    <location>
        <begin position="137"/>
        <end position="163"/>
    </location>
</feature>
<dbReference type="Pfam" id="PF00954">
    <property type="entry name" value="S_locus_glycop"/>
    <property type="match status" value="1"/>
</dbReference>
<gene>
    <name evidence="5" type="ORF">H6P81_005730</name>
</gene>
<evidence type="ECO:0000256" key="3">
    <source>
        <dbReference type="SAM" id="MobiDB-lite"/>
    </source>
</evidence>
<dbReference type="AlphaFoldDB" id="A0AAV7EWF9"/>
<sequence length="169" mass="19198">MNPCDVYGKCGPWGLCDIPSSTSPQCSCLRGFEPRSMDDLEERKLDLRMCEEESVELHNKRNGEEGRRFRWDLRGRVLEKLPLCGLRLRGWDHDLERRPDRFGFRLAVTHSRMGCDRHSQTAKWLMGEPAWAPHTLPLPPPPSALPLPPPPPCALPLPPPPPSALRLPQ</sequence>
<keyword evidence="1" id="KW-0732">Signal</keyword>
<evidence type="ECO:0000313" key="6">
    <source>
        <dbReference type="Proteomes" id="UP000825729"/>
    </source>
</evidence>
<reference evidence="5 6" key="1">
    <citation type="submission" date="2021-07" db="EMBL/GenBank/DDBJ databases">
        <title>The Aristolochia fimbriata genome: insights into angiosperm evolution, floral development and chemical biosynthesis.</title>
        <authorList>
            <person name="Jiao Y."/>
        </authorList>
    </citation>
    <scope>NUCLEOTIDE SEQUENCE [LARGE SCALE GENOMIC DNA]</scope>
    <source>
        <strain evidence="5">IBCAS-2021</strain>
        <tissue evidence="5">Leaf</tissue>
    </source>
</reference>
<accession>A0AAV7EWF9</accession>